<dbReference type="PANTHER" id="PTHR28079">
    <property type="entry name" value="RNA POLYMERASE I-SPECIFIC TRANSCRIPTION INITIATION FACTOR RRN5"/>
    <property type="match status" value="1"/>
</dbReference>
<evidence type="ECO:0008006" key="4">
    <source>
        <dbReference type="Google" id="ProtNLM"/>
    </source>
</evidence>
<dbReference type="CDD" id="cd00167">
    <property type="entry name" value="SANT"/>
    <property type="match status" value="1"/>
</dbReference>
<evidence type="ECO:0000256" key="1">
    <source>
        <dbReference type="SAM" id="MobiDB-lite"/>
    </source>
</evidence>
<dbReference type="GO" id="GO:0006361">
    <property type="term" value="P:transcription initiation at RNA polymerase I promoter"/>
    <property type="evidence" value="ECO:0007669"/>
    <property type="project" value="TreeGrafter"/>
</dbReference>
<dbReference type="RefSeq" id="XP_056474998.1">
    <property type="nucleotide sequence ID" value="XM_056618839.1"/>
</dbReference>
<dbReference type="OrthoDB" id="2240312at2759"/>
<evidence type="ECO:0000313" key="3">
    <source>
        <dbReference type="Proteomes" id="UP001149074"/>
    </source>
</evidence>
<proteinExistence type="predicted"/>
<feature type="compositionally biased region" description="Basic and acidic residues" evidence="1">
    <location>
        <begin position="599"/>
        <end position="609"/>
    </location>
</feature>
<organism evidence="2 3">
    <name type="scientific">Penicillium argentinense</name>
    <dbReference type="NCBI Taxonomy" id="1131581"/>
    <lineage>
        <taxon>Eukaryota</taxon>
        <taxon>Fungi</taxon>
        <taxon>Dikarya</taxon>
        <taxon>Ascomycota</taxon>
        <taxon>Pezizomycotina</taxon>
        <taxon>Eurotiomycetes</taxon>
        <taxon>Eurotiomycetidae</taxon>
        <taxon>Eurotiales</taxon>
        <taxon>Aspergillaceae</taxon>
        <taxon>Penicillium</taxon>
    </lineage>
</organism>
<dbReference type="GO" id="GO:0042790">
    <property type="term" value="P:nucleolar large rRNA transcription by RNA polymerase I"/>
    <property type="evidence" value="ECO:0007669"/>
    <property type="project" value="InterPro"/>
</dbReference>
<feature type="region of interest" description="Disordered" evidence="1">
    <location>
        <begin position="1"/>
        <end position="103"/>
    </location>
</feature>
<accession>A0A9W9KAN6</accession>
<dbReference type="GO" id="GO:0001181">
    <property type="term" value="F:RNA polymerase I general transcription initiation factor activity"/>
    <property type="evidence" value="ECO:0007669"/>
    <property type="project" value="TreeGrafter"/>
</dbReference>
<dbReference type="GO" id="GO:0000500">
    <property type="term" value="C:RNA polymerase I upstream activating factor complex"/>
    <property type="evidence" value="ECO:0007669"/>
    <property type="project" value="InterPro"/>
</dbReference>
<feature type="compositionally biased region" description="Basic and acidic residues" evidence="1">
    <location>
        <begin position="559"/>
        <end position="569"/>
    </location>
</feature>
<dbReference type="PANTHER" id="PTHR28079:SF1">
    <property type="entry name" value="RNA POLYMERASE I-SPECIFIC TRANSCRIPTION INITIATION FACTOR RRN5"/>
    <property type="match status" value="1"/>
</dbReference>
<evidence type="ECO:0000313" key="2">
    <source>
        <dbReference type="EMBL" id="KAJ5099344.1"/>
    </source>
</evidence>
<feature type="region of interest" description="Disordered" evidence="1">
    <location>
        <begin position="527"/>
        <end position="609"/>
    </location>
</feature>
<feature type="region of interest" description="Disordered" evidence="1">
    <location>
        <begin position="731"/>
        <end position="946"/>
    </location>
</feature>
<dbReference type="InterPro" id="IPR039601">
    <property type="entry name" value="Rrn5"/>
</dbReference>
<dbReference type="EMBL" id="JAPQKI010000005">
    <property type="protein sequence ID" value="KAJ5099344.1"/>
    <property type="molecule type" value="Genomic_DNA"/>
</dbReference>
<feature type="compositionally biased region" description="Polar residues" evidence="1">
    <location>
        <begin position="858"/>
        <end position="869"/>
    </location>
</feature>
<dbReference type="GeneID" id="81357818"/>
<comment type="caution">
    <text evidence="2">The sequence shown here is derived from an EMBL/GenBank/DDBJ whole genome shotgun (WGS) entry which is preliminary data.</text>
</comment>
<dbReference type="Proteomes" id="UP001149074">
    <property type="component" value="Unassembled WGS sequence"/>
</dbReference>
<gene>
    <name evidence="2" type="ORF">N7532_006345</name>
</gene>
<dbReference type="AlphaFoldDB" id="A0A9W9KAN6"/>
<name>A0A9W9KAN6_9EURO</name>
<dbReference type="SUPFAM" id="SSF46689">
    <property type="entry name" value="Homeodomain-like"/>
    <property type="match status" value="1"/>
</dbReference>
<dbReference type="InterPro" id="IPR009057">
    <property type="entry name" value="Homeodomain-like_sf"/>
</dbReference>
<reference evidence="2" key="2">
    <citation type="journal article" date="2023" name="IMA Fungus">
        <title>Comparative genomic study of the Penicillium genus elucidates a diverse pangenome and 15 lateral gene transfer events.</title>
        <authorList>
            <person name="Petersen C."/>
            <person name="Sorensen T."/>
            <person name="Nielsen M.R."/>
            <person name="Sondergaard T.E."/>
            <person name="Sorensen J.L."/>
            <person name="Fitzpatrick D.A."/>
            <person name="Frisvad J.C."/>
            <person name="Nielsen K.L."/>
        </authorList>
    </citation>
    <scope>NUCLEOTIDE SEQUENCE</scope>
    <source>
        <strain evidence="2">IBT 30761</strain>
    </source>
</reference>
<feature type="compositionally biased region" description="Acidic residues" evidence="1">
    <location>
        <begin position="733"/>
        <end position="743"/>
    </location>
</feature>
<keyword evidence="3" id="KW-1185">Reference proteome</keyword>
<feature type="compositionally biased region" description="Acidic residues" evidence="1">
    <location>
        <begin position="44"/>
        <end position="54"/>
    </location>
</feature>
<feature type="compositionally biased region" description="Polar residues" evidence="1">
    <location>
        <begin position="26"/>
        <end position="37"/>
    </location>
</feature>
<feature type="compositionally biased region" description="Basic and acidic residues" evidence="1">
    <location>
        <begin position="744"/>
        <end position="755"/>
    </location>
</feature>
<feature type="compositionally biased region" description="Basic and acidic residues" evidence="1">
    <location>
        <begin position="530"/>
        <end position="539"/>
    </location>
</feature>
<dbReference type="GO" id="GO:0000182">
    <property type="term" value="F:rDNA binding"/>
    <property type="evidence" value="ECO:0007669"/>
    <property type="project" value="TreeGrafter"/>
</dbReference>
<sequence>MSSSPYHAPDDSDSALGWLADLQPPRRSTSPAKSSISVALEGASGDDDPNEYTDFDPGFSLADLQPPRRSTSPVQPLKPVALEGSFRDNDPTSVSDSDSDSDVPLAVLRAQLRSGNDDPNPASDSDSDVPLATRRAQLRSNSQFGLPVLKPNAEYDRRTDLRRSLYKRYRWMRSIRRKRLRRLFPDITPNSLQEYTDILKQVEEDYSPKAVSEYDSVLGKTLYGAMEWTAKEKEILFDALGRKGKGRVKEIADAIGTKSALEVMEYLRIAADSLKTYTLLPSFENRYRPITMSDIPAAAEISEKCCAEQDVHAEYLTRKGAIDDELIGRQIYSGFGIIGKLEAQKLDKVDFDTPLQGNIQLAAGLFRLPMWIKLSTNLFMNFGGERADDHWENFSQSDLERPSIAGEAIMEFAALTISFIRRVVQSSIFCAEARNRTATLYSGKKDESQFTVRYSDMKTALEMLNLKRKRPDFVEIARANHVAIGAWHRPDRVIPVKIFDYARSKKLVNYKFARFHEKLKVFEVKPAPGARDRDDDGERTGTAVDNIKNNADEIEEDDNHSRDKYHGDDNAVTNPAGVDQSASNLPKPELPEEEFLEDQNEREADAVDREQSRLEELFMWSILEKRPPRSLRVSTIQQPIVKKAKYEERKFDGEANNDRIVQIPPSTAFDYKTVEGFVDWRDRTLYRSEWEQYSDLEELANDLALNSRKRRRVEAGDDSSTEDSVYNYYTSEESLEDEDFIEEDHDKYSSREQGHSRYSSPDIVMSGVISNNDSRSQPERHLSSCGPIRNVEATEVVNIDDDNEAEGGAMQISGSPESIPSDDDDSDNGNGEQDAAPTLSSAEIVNIDDSESGDEQKSASLRSNVSISSDESEAGGPVNNNGRPQPTSTSPIIVLSGDEDDRDEGRDTSGSFETSRETPQPPYKDPDGDSMQLDEPSAALPPPSFI</sequence>
<feature type="compositionally biased region" description="Polar residues" evidence="1">
    <location>
        <begin position="878"/>
        <end position="891"/>
    </location>
</feature>
<reference evidence="2" key="1">
    <citation type="submission" date="2022-11" db="EMBL/GenBank/DDBJ databases">
        <authorList>
            <person name="Petersen C."/>
        </authorList>
    </citation>
    <scope>NUCLEOTIDE SEQUENCE</scope>
    <source>
        <strain evidence="2">IBT 30761</strain>
    </source>
</reference>
<dbReference type="InterPro" id="IPR001005">
    <property type="entry name" value="SANT/Myb"/>
</dbReference>
<protein>
    <recommendedName>
        <fullName evidence="4">Myb-like domain-containing protein</fullName>
    </recommendedName>
</protein>